<feature type="domain" description="DUF4277" evidence="3">
    <location>
        <begin position="14"/>
        <end position="109"/>
    </location>
</feature>
<evidence type="ECO:0000313" key="4">
    <source>
        <dbReference type="EMBL" id="MZP31489.1"/>
    </source>
</evidence>
<dbReference type="Proteomes" id="UP000463470">
    <property type="component" value="Unassembled WGS sequence"/>
</dbReference>
<accession>A0A845L862</accession>
<comment type="caution">
    <text evidence="4">The sequence shown here is derived from an EMBL/GenBank/DDBJ whole genome shotgun (WGS) entry which is preliminary data.</text>
</comment>
<dbReference type="OrthoDB" id="2078486at2"/>
<dbReference type="Pfam" id="PF01609">
    <property type="entry name" value="DDE_Tnp_1"/>
    <property type="match status" value="1"/>
</dbReference>
<evidence type="ECO:0000313" key="5">
    <source>
        <dbReference type="Proteomes" id="UP000463470"/>
    </source>
</evidence>
<dbReference type="AlphaFoldDB" id="A0A845L862"/>
<dbReference type="InterPro" id="IPR002559">
    <property type="entry name" value="Transposase_11"/>
</dbReference>
<organism evidence="4 5">
    <name type="scientific">Heliomicrobium undosum</name>
    <dbReference type="NCBI Taxonomy" id="121734"/>
    <lineage>
        <taxon>Bacteria</taxon>
        <taxon>Bacillati</taxon>
        <taxon>Bacillota</taxon>
        <taxon>Clostridia</taxon>
        <taxon>Eubacteriales</taxon>
        <taxon>Heliobacteriaceae</taxon>
        <taxon>Heliomicrobium</taxon>
    </lineage>
</organism>
<feature type="transmembrane region" description="Helical" evidence="1">
    <location>
        <begin position="461"/>
        <end position="478"/>
    </location>
</feature>
<dbReference type="NCBIfam" id="NF033559">
    <property type="entry name" value="transpos_IS1634"/>
    <property type="match status" value="1"/>
</dbReference>
<evidence type="ECO:0000259" key="2">
    <source>
        <dbReference type="Pfam" id="PF01609"/>
    </source>
</evidence>
<dbReference type="InterPro" id="IPR047654">
    <property type="entry name" value="IS1634_transpos"/>
</dbReference>
<reference evidence="4 5" key="1">
    <citation type="submission" date="2020-01" db="EMBL/GenBank/DDBJ databases">
        <title>Whole-genome sequence of Heliobacterium undosum DSM 13378.</title>
        <authorList>
            <person name="Kyndt J.A."/>
            <person name="Meyer T.E."/>
        </authorList>
    </citation>
    <scope>NUCLEOTIDE SEQUENCE [LARGE SCALE GENOMIC DNA]</scope>
    <source>
        <strain evidence="4 5">DSM 13378</strain>
    </source>
</reference>
<dbReference type="GO" id="GO:0004803">
    <property type="term" value="F:transposase activity"/>
    <property type="evidence" value="ECO:0007669"/>
    <property type="project" value="InterPro"/>
</dbReference>
<dbReference type="InterPro" id="IPR025457">
    <property type="entry name" value="DUF4277"/>
</dbReference>
<dbReference type="PANTHER" id="PTHR34614:SF2">
    <property type="entry name" value="TRANSPOSASE IS4-LIKE DOMAIN-CONTAINING PROTEIN"/>
    <property type="match status" value="1"/>
</dbReference>
<keyword evidence="1" id="KW-0812">Transmembrane</keyword>
<dbReference type="RefSeq" id="WP_161260003.1">
    <property type="nucleotide sequence ID" value="NZ_WXEY01000052.1"/>
</dbReference>
<evidence type="ECO:0000259" key="3">
    <source>
        <dbReference type="Pfam" id="PF14104"/>
    </source>
</evidence>
<evidence type="ECO:0000256" key="1">
    <source>
        <dbReference type="SAM" id="Phobius"/>
    </source>
</evidence>
<dbReference type="Pfam" id="PF14104">
    <property type="entry name" value="DUF4277"/>
    <property type="match status" value="1"/>
</dbReference>
<proteinExistence type="predicted"/>
<dbReference type="GO" id="GO:0006313">
    <property type="term" value="P:DNA transposition"/>
    <property type="evidence" value="ECO:0007669"/>
    <property type="project" value="InterPro"/>
</dbReference>
<dbReference type="GO" id="GO:0003677">
    <property type="term" value="F:DNA binding"/>
    <property type="evidence" value="ECO:0007669"/>
    <property type="project" value="InterPro"/>
</dbReference>
<gene>
    <name evidence="4" type="ORF">GTO91_17560</name>
</gene>
<keyword evidence="1" id="KW-1133">Transmembrane helix</keyword>
<keyword evidence="1" id="KW-0472">Membrane</keyword>
<name>A0A845L862_9FIRM</name>
<sequence>MASANIRMIQAGAVPVIAKLCRIAKIREIVNQLVKWDEAISRVSPGILIESLIICILCGRKALWKVEQFWAKQDMTAVFQGHLTLEQVNDDAYGHALDKLAEISQETLVSLVGVTLLHAHAMGIRFIHFDTTSKSVQGAYEEEPTGDFDVNRGHSKDLRPDLKQFKIGAAVQENGLPIMGQLLSGNTADVTWNPEAAVEMQKFFTEKGYRDVIFVADCALVSTEGLNKLARQGVQFISRLPETFALAQTLKDEAWADGQWEDLGTLADSSEADRARYSVYSTRRELAGREYGFLVVHSSHLESRKEKTLQRQFAKRKTALEKEAAVLSDRPFACEDDARIALEEWRADARKQGFHVEGAVERKTLHRHAHRGRPKKDALPDIEVTFHAQCVVGELKPEAWEQACRKESTFILINDVRNPMSPAEILTEYKRQNTIEMKFRFLKSPVMLGPVYLKSKRRIEALGYVFVLALMLASYLEFRVRRELKQREEFLLLPGKKKTQVPSITTILEYLNMITVVSINGQRLLPDNVDKEALKMIRWAGFTEALYTEGL</sequence>
<dbReference type="EMBL" id="WXEY01000052">
    <property type="protein sequence ID" value="MZP31489.1"/>
    <property type="molecule type" value="Genomic_DNA"/>
</dbReference>
<feature type="domain" description="Transposase IS4-like" evidence="2">
    <location>
        <begin position="163"/>
        <end position="472"/>
    </location>
</feature>
<dbReference type="PANTHER" id="PTHR34614">
    <property type="match status" value="1"/>
</dbReference>
<protein>
    <submittedName>
        <fullName evidence="4">IS1634 family transposase</fullName>
    </submittedName>
</protein>
<keyword evidence="5" id="KW-1185">Reference proteome</keyword>